<proteinExistence type="predicted"/>
<comment type="caution">
    <text evidence="1">The sequence shown here is derived from an EMBL/GenBank/DDBJ whole genome shotgun (WGS) entry which is preliminary data.</text>
</comment>
<protein>
    <recommendedName>
        <fullName evidence="3">NB-ARC domain-containing protein</fullName>
    </recommendedName>
</protein>
<dbReference type="EMBL" id="JAPVEA010000008">
    <property type="protein sequence ID" value="KAJ5437887.1"/>
    <property type="molecule type" value="Genomic_DNA"/>
</dbReference>
<dbReference type="GeneID" id="81602510"/>
<dbReference type="Proteomes" id="UP001213681">
    <property type="component" value="Unassembled WGS sequence"/>
</dbReference>
<dbReference type="InterPro" id="IPR027417">
    <property type="entry name" value="P-loop_NTPase"/>
</dbReference>
<sequence>MAFSQTTEGTSISGFNLIYPTPSNTETKKPLQLPCILLNTYSANKDFCGREDILELLATELLPSKSTATASGSGLRQFALYGFRGIGKTEIARKFSRRHKTSFDAVFWVTADEIAKLDHHYQEISLALGLEDPAECNHIEVDIAAPTPLHIRCCLLMRNCQRGVATQELYVS</sequence>
<evidence type="ECO:0000313" key="1">
    <source>
        <dbReference type="EMBL" id="KAJ5437887.1"/>
    </source>
</evidence>
<accession>A0AAD6BXK9</accession>
<organism evidence="1 2">
    <name type="scientific">Penicillium daleae</name>
    <dbReference type="NCBI Taxonomy" id="63821"/>
    <lineage>
        <taxon>Eukaryota</taxon>
        <taxon>Fungi</taxon>
        <taxon>Dikarya</taxon>
        <taxon>Ascomycota</taxon>
        <taxon>Pezizomycotina</taxon>
        <taxon>Eurotiomycetes</taxon>
        <taxon>Eurotiomycetidae</taxon>
        <taxon>Eurotiales</taxon>
        <taxon>Aspergillaceae</taxon>
        <taxon>Penicillium</taxon>
    </lineage>
</organism>
<evidence type="ECO:0000313" key="2">
    <source>
        <dbReference type="Proteomes" id="UP001213681"/>
    </source>
</evidence>
<dbReference type="SUPFAM" id="SSF52540">
    <property type="entry name" value="P-loop containing nucleoside triphosphate hydrolases"/>
    <property type="match status" value="1"/>
</dbReference>
<reference evidence="1" key="1">
    <citation type="submission" date="2022-12" db="EMBL/GenBank/DDBJ databases">
        <authorList>
            <person name="Petersen C."/>
        </authorList>
    </citation>
    <scope>NUCLEOTIDE SEQUENCE</scope>
    <source>
        <strain evidence="1">IBT 16125</strain>
    </source>
</reference>
<dbReference type="Gene3D" id="3.40.50.300">
    <property type="entry name" value="P-loop containing nucleotide triphosphate hydrolases"/>
    <property type="match status" value="1"/>
</dbReference>
<reference evidence="1" key="2">
    <citation type="journal article" date="2023" name="IMA Fungus">
        <title>Comparative genomic study of the Penicillium genus elucidates a diverse pangenome and 15 lateral gene transfer events.</title>
        <authorList>
            <person name="Petersen C."/>
            <person name="Sorensen T."/>
            <person name="Nielsen M.R."/>
            <person name="Sondergaard T.E."/>
            <person name="Sorensen J.L."/>
            <person name="Fitzpatrick D.A."/>
            <person name="Frisvad J.C."/>
            <person name="Nielsen K.L."/>
        </authorList>
    </citation>
    <scope>NUCLEOTIDE SEQUENCE</scope>
    <source>
        <strain evidence="1">IBT 16125</strain>
    </source>
</reference>
<evidence type="ECO:0008006" key="3">
    <source>
        <dbReference type="Google" id="ProtNLM"/>
    </source>
</evidence>
<dbReference type="AlphaFoldDB" id="A0AAD6BXK9"/>
<keyword evidence="2" id="KW-1185">Reference proteome</keyword>
<gene>
    <name evidence="1" type="ORF">N7458_008885</name>
</gene>
<dbReference type="RefSeq" id="XP_056761116.1">
    <property type="nucleotide sequence ID" value="XM_056912267.1"/>
</dbReference>
<name>A0AAD6BXK9_9EURO</name>